<organism evidence="7 8">
    <name type="scientific">Acidaminobacter hydrogenoformans DSM 2784</name>
    <dbReference type="NCBI Taxonomy" id="1120920"/>
    <lineage>
        <taxon>Bacteria</taxon>
        <taxon>Bacillati</taxon>
        <taxon>Bacillota</taxon>
        <taxon>Clostridia</taxon>
        <taxon>Peptostreptococcales</taxon>
        <taxon>Acidaminobacteraceae</taxon>
        <taxon>Acidaminobacter</taxon>
    </lineage>
</organism>
<dbReference type="PROSITE" id="PS00645">
    <property type="entry name" value="COMPLEX1_51K_2"/>
    <property type="match status" value="1"/>
</dbReference>
<dbReference type="InterPro" id="IPR037225">
    <property type="entry name" value="Nuo51_FMN-bd_sf"/>
</dbReference>
<dbReference type="Pfam" id="PF01512">
    <property type="entry name" value="Complex1_51K"/>
    <property type="match status" value="1"/>
</dbReference>
<sequence>MNKTVSFITDHFGKYNTSDIDSCLAVGGFTGLKRALGLTPADVIRTIADSGIQGRGGAAYSTGKKWQQAAAVPGEDKVVICNADEGEPCTFKDRALLENDPFRLIEGMAIAGYAVGAGHGYIYLREEYRHLKPRLEKAIEQARTCRWLGNHIQDSNFNFDITLYSGAGAYVCGEGSTLIESMEGKSGRPRIKPPYIKECGLFQKPTLVNNVETLAAAAAILEKGAEAFTAYGTEKSPGTKLISLAGNVKNPGAYEIPFGMTLREIIETIGGGLEEGRTLKLLQLGGASGSIAPAALLGTPYTYEDLNKAGLDVGSGGILVVDDRTSVIEFLKAIQDFFIHESCGKCTPCREGNRQIGRIIARYAEGAPRPDDLETARRFATIMCNCSFCGLGETAQSALLSAMRHFPEAFEADAFEAGVTGTKETIGERGLRV</sequence>
<dbReference type="Gene3D" id="3.40.50.11540">
    <property type="entry name" value="NADH-ubiquinone oxidoreductase 51kDa subunit"/>
    <property type="match status" value="1"/>
</dbReference>
<dbReference type="PANTHER" id="PTHR43578">
    <property type="entry name" value="NADH-QUINONE OXIDOREDUCTASE SUBUNIT F"/>
    <property type="match status" value="1"/>
</dbReference>
<accession>A0A1G5S182</accession>
<proteinExistence type="inferred from homology"/>
<dbReference type="EMBL" id="FMWL01000010">
    <property type="protein sequence ID" value="SCZ80145.1"/>
    <property type="molecule type" value="Genomic_DNA"/>
</dbReference>
<dbReference type="SMART" id="SM00928">
    <property type="entry name" value="NADH_4Fe-4S"/>
    <property type="match status" value="1"/>
</dbReference>
<keyword evidence="5" id="KW-0411">Iron-sulfur</keyword>
<reference evidence="7 8" key="1">
    <citation type="submission" date="2016-10" db="EMBL/GenBank/DDBJ databases">
        <authorList>
            <person name="de Groot N.N."/>
        </authorList>
    </citation>
    <scope>NUCLEOTIDE SEQUENCE [LARGE SCALE GENOMIC DNA]</scope>
    <source>
        <strain evidence="7 8">DSM 2784</strain>
    </source>
</reference>
<dbReference type="GO" id="GO:0010181">
    <property type="term" value="F:FMN binding"/>
    <property type="evidence" value="ECO:0007669"/>
    <property type="project" value="InterPro"/>
</dbReference>
<dbReference type="PANTHER" id="PTHR43578:SF3">
    <property type="entry name" value="NADH-QUINONE OXIDOREDUCTASE SUBUNIT F"/>
    <property type="match status" value="1"/>
</dbReference>
<evidence type="ECO:0000256" key="2">
    <source>
        <dbReference type="ARBA" id="ARBA00022485"/>
    </source>
</evidence>
<dbReference type="GO" id="GO:0008137">
    <property type="term" value="F:NADH dehydrogenase (ubiquinone) activity"/>
    <property type="evidence" value="ECO:0007669"/>
    <property type="project" value="InterPro"/>
</dbReference>
<evidence type="ECO:0000256" key="3">
    <source>
        <dbReference type="ARBA" id="ARBA00022723"/>
    </source>
</evidence>
<dbReference type="InterPro" id="IPR019554">
    <property type="entry name" value="Soluble_ligand-bd"/>
</dbReference>
<dbReference type="InterPro" id="IPR037207">
    <property type="entry name" value="Nuop51_4Fe4S-bd_sf"/>
</dbReference>
<evidence type="ECO:0000256" key="4">
    <source>
        <dbReference type="ARBA" id="ARBA00023004"/>
    </source>
</evidence>
<dbReference type="Gene3D" id="3.10.20.600">
    <property type="match status" value="1"/>
</dbReference>
<evidence type="ECO:0000313" key="7">
    <source>
        <dbReference type="EMBL" id="SCZ80145.1"/>
    </source>
</evidence>
<dbReference type="InterPro" id="IPR001949">
    <property type="entry name" value="NADH-UbQ_OxRdtase_51kDa_CS"/>
</dbReference>
<dbReference type="FunFam" id="3.40.50.11540:FF:000001">
    <property type="entry name" value="NADH dehydrogenase [ubiquinone] flavoprotein 1, mitochondrial"/>
    <property type="match status" value="1"/>
</dbReference>
<dbReference type="Gene3D" id="6.10.250.1450">
    <property type="match status" value="1"/>
</dbReference>
<dbReference type="RefSeq" id="WP_207646452.1">
    <property type="nucleotide sequence ID" value="NZ_FMWL01000010.1"/>
</dbReference>
<dbReference type="Gene3D" id="1.20.1440.230">
    <property type="entry name" value="NADH-ubiquinone oxidoreductase 51kDa subunit, iron-sulphur binding domain"/>
    <property type="match status" value="1"/>
</dbReference>
<comment type="similarity">
    <text evidence="1">Belongs to the complex I 51 kDa subunit family.</text>
</comment>
<gene>
    <name evidence="7" type="ORF">SAMN03080599_02124</name>
</gene>
<dbReference type="Pfam" id="PF10589">
    <property type="entry name" value="NADH_4Fe-4S"/>
    <property type="match status" value="1"/>
</dbReference>
<dbReference type="SUPFAM" id="SSF142019">
    <property type="entry name" value="Nqo1 FMN-binding domain-like"/>
    <property type="match status" value="1"/>
</dbReference>
<dbReference type="GO" id="GO:0046872">
    <property type="term" value="F:metal ion binding"/>
    <property type="evidence" value="ECO:0007669"/>
    <property type="project" value="UniProtKB-KW"/>
</dbReference>
<dbReference type="InterPro" id="IPR011538">
    <property type="entry name" value="Nuo51_FMN-bd"/>
</dbReference>
<dbReference type="SUPFAM" id="SSF142984">
    <property type="entry name" value="Nqo1 middle domain-like"/>
    <property type="match status" value="1"/>
</dbReference>
<name>A0A1G5S182_9FIRM</name>
<feature type="domain" description="NADH-ubiquinone oxidoreductase 51kDa subunit iron-sulphur binding" evidence="6">
    <location>
        <begin position="328"/>
        <end position="373"/>
    </location>
</feature>
<keyword evidence="2" id="KW-0004">4Fe-4S</keyword>
<dbReference type="Pfam" id="PF10531">
    <property type="entry name" value="SLBB"/>
    <property type="match status" value="1"/>
</dbReference>
<dbReference type="SUPFAM" id="SSF140490">
    <property type="entry name" value="Nqo1C-terminal domain-like"/>
    <property type="match status" value="1"/>
</dbReference>
<evidence type="ECO:0000256" key="5">
    <source>
        <dbReference type="ARBA" id="ARBA00023014"/>
    </source>
</evidence>
<keyword evidence="3" id="KW-0479">Metal-binding</keyword>
<dbReference type="AlphaFoldDB" id="A0A1G5S182"/>
<dbReference type="InterPro" id="IPR019575">
    <property type="entry name" value="Nuop51_4Fe4S-bd"/>
</dbReference>
<keyword evidence="8" id="KW-1185">Reference proteome</keyword>
<dbReference type="STRING" id="1120920.SAMN03080599_02124"/>
<evidence type="ECO:0000313" key="8">
    <source>
        <dbReference type="Proteomes" id="UP000199208"/>
    </source>
</evidence>
<dbReference type="Proteomes" id="UP000199208">
    <property type="component" value="Unassembled WGS sequence"/>
</dbReference>
<dbReference type="GO" id="GO:0051539">
    <property type="term" value="F:4 iron, 4 sulfur cluster binding"/>
    <property type="evidence" value="ECO:0007669"/>
    <property type="project" value="UniProtKB-KW"/>
</dbReference>
<protein>
    <submittedName>
        <fullName evidence="7">NADH-quinone oxidoreductase subunit F</fullName>
    </submittedName>
</protein>
<evidence type="ECO:0000259" key="6">
    <source>
        <dbReference type="SMART" id="SM00928"/>
    </source>
</evidence>
<evidence type="ECO:0000256" key="1">
    <source>
        <dbReference type="ARBA" id="ARBA00007523"/>
    </source>
</evidence>
<keyword evidence="4" id="KW-0408">Iron</keyword>